<dbReference type="EMBL" id="JAXBLV010000024">
    <property type="protein sequence ID" value="MDY3558318.1"/>
    <property type="molecule type" value="Genomic_DNA"/>
</dbReference>
<dbReference type="Pfam" id="PF13439">
    <property type="entry name" value="Glyco_transf_4"/>
    <property type="match status" value="1"/>
</dbReference>
<reference evidence="3" key="1">
    <citation type="journal article" date="2023" name="Mar. Drugs">
        <title>Gemmata algarum, a Novel Planctomycete Isolated from an Algal Mat, Displays Antimicrobial Activity.</title>
        <authorList>
            <person name="Kumar G."/>
            <person name="Kallscheuer N."/>
            <person name="Kashif M."/>
            <person name="Ahamad S."/>
            <person name="Jagadeeshwari U."/>
            <person name="Pannikurungottu S."/>
            <person name="Haufschild T."/>
            <person name="Kabuu M."/>
            <person name="Sasikala C."/>
            <person name="Jogler C."/>
            <person name="Ramana C."/>
        </authorList>
    </citation>
    <scope>NUCLEOTIDE SEQUENCE [LARGE SCALE GENOMIC DNA]</scope>
    <source>
        <strain evidence="3">JC673</strain>
    </source>
</reference>
<organism evidence="2 3">
    <name type="scientific">Gemmata algarum</name>
    <dbReference type="NCBI Taxonomy" id="2975278"/>
    <lineage>
        <taxon>Bacteria</taxon>
        <taxon>Pseudomonadati</taxon>
        <taxon>Planctomycetota</taxon>
        <taxon>Planctomycetia</taxon>
        <taxon>Gemmatales</taxon>
        <taxon>Gemmataceae</taxon>
        <taxon>Gemmata</taxon>
    </lineage>
</organism>
<gene>
    <name evidence="2" type="ORF">R5W23_005013</name>
</gene>
<comment type="caution">
    <text evidence="2">The sequence shown here is derived from an EMBL/GenBank/DDBJ whole genome shotgun (WGS) entry which is preliminary data.</text>
</comment>
<dbReference type="PANTHER" id="PTHR12526:SF636">
    <property type="entry name" value="BLL3647 PROTEIN"/>
    <property type="match status" value="1"/>
</dbReference>
<protein>
    <submittedName>
        <fullName evidence="2">Glycosyltransferase family 4 protein</fullName>
    </submittedName>
</protein>
<dbReference type="SUPFAM" id="SSF53756">
    <property type="entry name" value="UDP-Glycosyltransferase/glycogen phosphorylase"/>
    <property type="match status" value="1"/>
</dbReference>
<evidence type="ECO:0000259" key="1">
    <source>
        <dbReference type="Pfam" id="PF13439"/>
    </source>
</evidence>
<evidence type="ECO:0000313" key="2">
    <source>
        <dbReference type="EMBL" id="MDY3558318.1"/>
    </source>
</evidence>
<dbReference type="InterPro" id="IPR028098">
    <property type="entry name" value="Glyco_trans_4-like_N"/>
</dbReference>
<sequence>MTSSDSFAIVTGDFVPTGGMDRANYALASYLARSGHPVELVTHRASPELSALAGVRVRAARKPLGSYFLGRWPLRWEAARCAREAPKRVVANGGNFTSNDVNWVHYVHAAFRPTASASLARRLKGRVERFIELRAERAALHAARIVVCNSERTRSDVINLCGVDPARAVVVYYGTDPDQFRPAPEHERTELRAKFGWPADRPVVMFIGALGDRRKGFDTLFTAWSALCQEPGWDPVLAVVGRGAELPAWEERVREAGLVDRVRFLGFRSDVPELLRAADALVAPTRYEAYGLGVHEALCCGLPAIVSASAGVAERYPQGLADLLLPDADDAADLAGRLRRWRADPAAVRDRVRAVSDALRAITWDEMGRRFLQAVKVDRA</sequence>
<dbReference type="PANTHER" id="PTHR12526">
    <property type="entry name" value="GLYCOSYLTRANSFERASE"/>
    <property type="match status" value="1"/>
</dbReference>
<proteinExistence type="predicted"/>
<keyword evidence="3" id="KW-1185">Reference proteome</keyword>
<dbReference type="RefSeq" id="WP_320685256.1">
    <property type="nucleotide sequence ID" value="NZ_JAXBLV010000024.1"/>
</dbReference>
<dbReference type="CDD" id="cd03801">
    <property type="entry name" value="GT4_PimA-like"/>
    <property type="match status" value="1"/>
</dbReference>
<dbReference type="Proteomes" id="UP001272242">
    <property type="component" value="Unassembled WGS sequence"/>
</dbReference>
<dbReference type="Pfam" id="PF13692">
    <property type="entry name" value="Glyco_trans_1_4"/>
    <property type="match status" value="1"/>
</dbReference>
<feature type="domain" description="Glycosyltransferase subfamily 4-like N-terminal" evidence="1">
    <location>
        <begin position="18"/>
        <end position="179"/>
    </location>
</feature>
<evidence type="ECO:0000313" key="3">
    <source>
        <dbReference type="Proteomes" id="UP001272242"/>
    </source>
</evidence>
<accession>A0ABU5ESK3</accession>
<dbReference type="Gene3D" id="3.40.50.2000">
    <property type="entry name" value="Glycogen Phosphorylase B"/>
    <property type="match status" value="2"/>
</dbReference>
<name>A0ABU5ESK3_9BACT</name>